<dbReference type="PANTHER" id="PTHR34796:SF1">
    <property type="entry name" value="EXPRESSED PROTEIN"/>
    <property type="match status" value="1"/>
</dbReference>
<dbReference type="EMBL" id="JBHUEM010000046">
    <property type="protein sequence ID" value="MFD1738812.1"/>
    <property type="molecule type" value="Genomic_DNA"/>
</dbReference>
<dbReference type="RefSeq" id="WP_377930030.1">
    <property type="nucleotide sequence ID" value="NZ_JBHUEM010000046.1"/>
</dbReference>
<name>A0ABW4LUM8_9BACI</name>
<keyword evidence="2" id="KW-1185">Reference proteome</keyword>
<accession>A0ABW4LUM8</accession>
<dbReference type="Proteomes" id="UP001597214">
    <property type="component" value="Unassembled WGS sequence"/>
</dbReference>
<dbReference type="InterPro" id="IPR023203">
    <property type="entry name" value="TTHA0068_sf"/>
</dbReference>
<comment type="caution">
    <text evidence="1">The sequence shown here is derived from an EMBL/GenBank/DDBJ whole genome shotgun (WGS) entry which is preliminary data.</text>
</comment>
<dbReference type="InterPro" id="IPR005500">
    <property type="entry name" value="DUF309"/>
</dbReference>
<dbReference type="Gene3D" id="1.10.3450.10">
    <property type="entry name" value="TTHA0068-like"/>
    <property type="match status" value="1"/>
</dbReference>
<evidence type="ECO:0000313" key="2">
    <source>
        <dbReference type="Proteomes" id="UP001597214"/>
    </source>
</evidence>
<organism evidence="1 2">
    <name type="scientific">Bacillus salitolerans</name>
    <dbReference type="NCBI Taxonomy" id="1437434"/>
    <lineage>
        <taxon>Bacteria</taxon>
        <taxon>Bacillati</taxon>
        <taxon>Bacillota</taxon>
        <taxon>Bacilli</taxon>
        <taxon>Bacillales</taxon>
        <taxon>Bacillaceae</taxon>
        <taxon>Bacillus</taxon>
    </lineage>
</organism>
<sequence length="171" mass="20407">MYPQAFIDYLVHFHGDRDYFECHEVLEEFWKEKERGARDQFWVGFIQIAVSFYHHRRGNFPGAQRTLEKAISILEDERVQVHSLGIDDRKLLSTLKERLSDIKARNPYKSLNIPISDHALMQACLKECSLREVIWGSDSDLTNQYLLNKHTLRDRSDVIMERERQKEKKRK</sequence>
<protein>
    <submittedName>
        <fullName evidence="1">DUF309 domain-containing protein</fullName>
    </submittedName>
</protein>
<evidence type="ECO:0000313" key="1">
    <source>
        <dbReference type="EMBL" id="MFD1738812.1"/>
    </source>
</evidence>
<proteinExistence type="predicted"/>
<dbReference type="SUPFAM" id="SSF140663">
    <property type="entry name" value="TTHA0068-like"/>
    <property type="match status" value="1"/>
</dbReference>
<dbReference type="PANTHER" id="PTHR34796">
    <property type="entry name" value="EXPRESSED PROTEIN"/>
    <property type="match status" value="1"/>
</dbReference>
<dbReference type="Pfam" id="PF03745">
    <property type="entry name" value="DUF309"/>
    <property type="match status" value="1"/>
</dbReference>
<reference evidence="2" key="1">
    <citation type="journal article" date="2019" name="Int. J. Syst. Evol. Microbiol.">
        <title>The Global Catalogue of Microorganisms (GCM) 10K type strain sequencing project: providing services to taxonomists for standard genome sequencing and annotation.</title>
        <authorList>
            <consortium name="The Broad Institute Genomics Platform"/>
            <consortium name="The Broad Institute Genome Sequencing Center for Infectious Disease"/>
            <person name="Wu L."/>
            <person name="Ma J."/>
        </authorList>
    </citation>
    <scope>NUCLEOTIDE SEQUENCE [LARGE SCALE GENOMIC DNA]</scope>
    <source>
        <strain evidence="2">CCUG 49339</strain>
    </source>
</reference>
<gene>
    <name evidence="1" type="ORF">ACFSCX_20035</name>
</gene>